<evidence type="ECO:0000313" key="8">
    <source>
        <dbReference type="Proteomes" id="UP000199073"/>
    </source>
</evidence>
<feature type="transmembrane region" description="Helical" evidence="5">
    <location>
        <begin position="20"/>
        <end position="46"/>
    </location>
</feature>
<dbReference type="GO" id="GO:0016020">
    <property type="term" value="C:membrane"/>
    <property type="evidence" value="ECO:0007669"/>
    <property type="project" value="UniProtKB-SubCell"/>
</dbReference>
<comment type="subcellular location">
    <subcellularLocation>
        <location evidence="1">Membrane</location>
        <topology evidence="1">Multi-pass membrane protein</topology>
    </subcellularLocation>
</comment>
<evidence type="ECO:0000259" key="6">
    <source>
        <dbReference type="Pfam" id="PF07291"/>
    </source>
</evidence>
<keyword evidence="2 5" id="KW-0812">Transmembrane</keyword>
<evidence type="ECO:0000256" key="5">
    <source>
        <dbReference type="SAM" id="Phobius"/>
    </source>
</evidence>
<gene>
    <name evidence="7" type="ORF">SAMN05660330_00413</name>
</gene>
<feature type="domain" description="Methylamine utilisation protein MauE" evidence="6">
    <location>
        <begin position="15"/>
        <end position="140"/>
    </location>
</feature>
<keyword evidence="4 5" id="KW-0472">Membrane</keyword>
<evidence type="ECO:0000256" key="1">
    <source>
        <dbReference type="ARBA" id="ARBA00004141"/>
    </source>
</evidence>
<keyword evidence="8" id="KW-1185">Reference proteome</keyword>
<feature type="transmembrane region" description="Helical" evidence="5">
    <location>
        <begin position="121"/>
        <end position="142"/>
    </location>
</feature>
<dbReference type="Proteomes" id="UP000199073">
    <property type="component" value="Unassembled WGS sequence"/>
</dbReference>
<dbReference type="InterPro" id="IPR009908">
    <property type="entry name" value="Methylamine_util_MauE"/>
</dbReference>
<reference evidence="7 8" key="1">
    <citation type="submission" date="2016-10" db="EMBL/GenBank/DDBJ databases">
        <authorList>
            <person name="de Groot N.N."/>
        </authorList>
    </citation>
    <scope>NUCLEOTIDE SEQUENCE [LARGE SCALE GENOMIC DNA]</scope>
    <source>
        <strain evidence="7 8">DSM 12130</strain>
    </source>
</reference>
<accession>A0A1H0K238</accession>
<name>A0A1H0K238_9BACT</name>
<evidence type="ECO:0000256" key="2">
    <source>
        <dbReference type="ARBA" id="ARBA00022692"/>
    </source>
</evidence>
<dbReference type="STRING" id="91360.SAMN05660330_00413"/>
<keyword evidence="3 5" id="KW-1133">Transmembrane helix</keyword>
<dbReference type="Pfam" id="PF07291">
    <property type="entry name" value="MauE"/>
    <property type="match status" value="1"/>
</dbReference>
<dbReference type="EMBL" id="FNJI01000002">
    <property type="protein sequence ID" value="SDO50047.1"/>
    <property type="molecule type" value="Genomic_DNA"/>
</dbReference>
<dbReference type="RefSeq" id="WP_092219262.1">
    <property type="nucleotide sequence ID" value="NZ_FNJI01000002.1"/>
</dbReference>
<dbReference type="AlphaFoldDB" id="A0A1H0K238"/>
<organism evidence="7 8">
    <name type="scientific">Desulforhopalus singaporensis</name>
    <dbReference type="NCBI Taxonomy" id="91360"/>
    <lineage>
        <taxon>Bacteria</taxon>
        <taxon>Pseudomonadati</taxon>
        <taxon>Thermodesulfobacteriota</taxon>
        <taxon>Desulfobulbia</taxon>
        <taxon>Desulfobulbales</taxon>
        <taxon>Desulfocapsaceae</taxon>
        <taxon>Desulforhopalus</taxon>
    </lineage>
</organism>
<protein>
    <submittedName>
        <fullName evidence="7">Methylamine utilisation protein MauE</fullName>
    </submittedName>
</protein>
<sequence length="154" mass="16950">MKDRAQEIIRLSECVGRWVIGCIFFYAGVSKLFDFGGFAEIIAAYGLLWEPLLLPVALMVSLGEIVLALGLFRGNIGCVAATFALLLFFIAILCYAIWAGLDIDCGCFGPEDPEREAFGSIRLSLARDIVMLLVVGFSLLYLPATRKKYITGER</sequence>
<feature type="transmembrane region" description="Helical" evidence="5">
    <location>
        <begin position="52"/>
        <end position="72"/>
    </location>
</feature>
<evidence type="ECO:0000256" key="3">
    <source>
        <dbReference type="ARBA" id="ARBA00022989"/>
    </source>
</evidence>
<proteinExistence type="predicted"/>
<evidence type="ECO:0000256" key="4">
    <source>
        <dbReference type="ARBA" id="ARBA00023136"/>
    </source>
</evidence>
<dbReference type="OrthoDB" id="5420183at2"/>
<dbReference type="GO" id="GO:0030416">
    <property type="term" value="P:methylamine metabolic process"/>
    <property type="evidence" value="ECO:0007669"/>
    <property type="project" value="InterPro"/>
</dbReference>
<feature type="transmembrane region" description="Helical" evidence="5">
    <location>
        <begin position="79"/>
        <end position="101"/>
    </location>
</feature>
<evidence type="ECO:0000313" key="7">
    <source>
        <dbReference type="EMBL" id="SDO50047.1"/>
    </source>
</evidence>
<dbReference type="UniPathway" id="UPA00895"/>